<evidence type="ECO:0000313" key="5">
    <source>
        <dbReference type="Proteomes" id="UP000244880"/>
    </source>
</evidence>
<dbReference type="InterPro" id="IPR050201">
    <property type="entry name" value="Bacterial_glucokinase"/>
</dbReference>
<dbReference type="PANTHER" id="PTHR47690">
    <property type="entry name" value="GLUCOKINASE"/>
    <property type="match status" value="1"/>
</dbReference>
<dbReference type="OrthoDB" id="9800595at2"/>
<name>A0A2R8B9U2_9RHOB</name>
<comment type="similarity">
    <text evidence="3">Belongs to the bacterial glucokinase family.</text>
</comment>
<dbReference type="EMBL" id="OMOR01000001">
    <property type="protein sequence ID" value="SPH19839.1"/>
    <property type="molecule type" value="Genomic_DNA"/>
</dbReference>
<dbReference type="EC" id="2.7.1.2" evidence="4"/>
<evidence type="ECO:0000256" key="2">
    <source>
        <dbReference type="ARBA" id="ARBA00022777"/>
    </source>
</evidence>
<dbReference type="Gene3D" id="3.30.420.40">
    <property type="match status" value="1"/>
</dbReference>
<dbReference type="RefSeq" id="WP_108827134.1">
    <property type="nucleotide sequence ID" value="NZ_OMOR01000001.1"/>
</dbReference>
<dbReference type="SUPFAM" id="SSF53067">
    <property type="entry name" value="Actin-like ATPase domain"/>
    <property type="match status" value="1"/>
</dbReference>
<dbReference type="InterPro" id="IPR043129">
    <property type="entry name" value="ATPase_NBD"/>
</dbReference>
<evidence type="ECO:0000256" key="3">
    <source>
        <dbReference type="RuleBase" id="RU004046"/>
    </source>
</evidence>
<dbReference type="GO" id="GO:0005829">
    <property type="term" value="C:cytosol"/>
    <property type="evidence" value="ECO:0007669"/>
    <property type="project" value="TreeGrafter"/>
</dbReference>
<dbReference type="InterPro" id="IPR003836">
    <property type="entry name" value="Glucokinase"/>
</dbReference>
<keyword evidence="5" id="KW-1185">Reference proteome</keyword>
<dbReference type="GO" id="GO:0005536">
    <property type="term" value="F:D-glucose binding"/>
    <property type="evidence" value="ECO:0007669"/>
    <property type="project" value="InterPro"/>
</dbReference>
<keyword evidence="1 4" id="KW-0808">Transferase</keyword>
<dbReference type="PANTHER" id="PTHR47690:SF1">
    <property type="entry name" value="GLUCOKINASE"/>
    <property type="match status" value="1"/>
</dbReference>
<accession>A0A2R8B9U2</accession>
<dbReference type="AlphaFoldDB" id="A0A2R8B9U2"/>
<dbReference type="GO" id="GO:0006096">
    <property type="term" value="P:glycolytic process"/>
    <property type="evidence" value="ECO:0007669"/>
    <property type="project" value="InterPro"/>
</dbReference>
<sequence>MENAPTLLADVGGTNTRLAVYWQGQIVAGSTMHYANARMDSFESVVAMYLAQRGGTRPNSLCVAIAGPVTGRSGALTNGAWRFDADDLQGQLGFEDVQVINDLAALGYALPALPTEAVQRIGGGAAQEGQALVVGVATGFNVSLSGDGRVFQAELGHASLPVRVMQILKSELGAAAQDFQTVEQCFSGPGLAKIHTLLCGIQAEPAAITRGCDAASQATKALFSRALGVFCREMIYQYLPLGGLYFNGSLARAILGQDVAEIVVQEAGKDAAFAGRFGEIPLYLITDDTAALYGCARYISG</sequence>
<protein>
    <submittedName>
        <fullName evidence="4">Glucokinase</fullName>
        <ecNumber evidence="4">2.7.1.2</ecNumber>
    </submittedName>
</protein>
<dbReference type="GO" id="GO:0005524">
    <property type="term" value="F:ATP binding"/>
    <property type="evidence" value="ECO:0007669"/>
    <property type="project" value="InterPro"/>
</dbReference>
<dbReference type="Pfam" id="PF02685">
    <property type="entry name" value="Glucokinase"/>
    <property type="match status" value="1"/>
</dbReference>
<dbReference type="Gene3D" id="3.40.367.20">
    <property type="match status" value="1"/>
</dbReference>
<evidence type="ECO:0000256" key="1">
    <source>
        <dbReference type="ARBA" id="ARBA00022679"/>
    </source>
</evidence>
<gene>
    <name evidence="4" type="primary">glk</name>
    <name evidence="4" type="ORF">ASD8599_00579</name>
</gene>
<reference evidence="4 5" key="1">
    <citation type="submission" date="2018-03" db="EMBL/GenBank/DDBJ databases">
        <authorList>
            <person name="Keele B.F."/>
        </authorList>
    </citation>
    <scope>NUCLEOTIDE SEQUENCE [LARGE SCALE GENOMIC DNA]</scope>
    <source>
        <strain evidence="4 5">CECT 8599</strain>
    </source>
</reference>
<organism evidence="4 5">
    <name type="scientific">Ascidiaceihabitans donghaensis</name>
    <dbReference type="NCBI Taxonomy" id="1510460"/>
    <lineage>
        <taxon>Bacteria</taxon>
        <taxon>Pseudomonadati</taxon>
        <taxon>Pseudomonadota</taxon>
        <taxon>Alphaproteobacteria</taxon>
        <taxon>Rhodobacterales</taxon>
        <taxon>Paracoccaceae</taxon>
        <taxon>Ascidiaceihabitans</taxon>
    </lineage>
</organism>
<dbReference type="CDD" id="cd24008">
    <property type="entry name" value="ASKHA_NBD_GLK"/>
    <property type="match status" value="1"/>
</dbReference>
<dbReference type="Proteomes" id="UP000244880">
    <property type="component" value="Unassembled WGS sequence"/>
</dbReference>
<dbReference type="GO" id="GO:0004340">
    <property type="term" value="F:glucokinase activity"/>
    <property type="evidence" value="ECO:0007669"/>
    <property type="project" value="UniProtKB-EC"/>
</dbReference>
<keyword evidence="2 4" id="KW-0418">Kinase</keyword>
<evidence type="ECO:0000313" key="4">
    <source>
        <dbReference type="EMBL" id="SPH19839.1"/>
    </source>
</evidence>
<proteinExistence type="inferred from homology"/>